<reference evidence="1 2" key="1">
    <citation type="journal article" date="2023" name="Limnol Oceanogr Lett">
        <title>Environmental adaptations by the intertidal Antarctic cyanobacterium Halotia branconii CENA392 as revealed using long-read genome sequencing.</title>
        <authorList>
            <person name="Dextro R.B."/>
            <person name="Delbaje E."/>
            <person name="Freitas P.N.N."/>
            <person name="Geraldes V."/>
            <person name="Pinto E."/>
            <person name="Long P.F."/>
            <person name="Fiore M.F."/>
        </authorList>
    </citation>
    <scope>NUCLEOTIDE SEQUENCE [LARGE SCALE GENOMIC DNA]</scope>
    <source>
        <strain evidence="1 2">CENA392</strain>
    </source>
</reference>
<dbReference type="Proteomes" id="UP001223520">
    <property type="component" value="Chromosome"/>
</dbReference>
<dbReference type="InterPro" id="IPR020325">
    <property type="entry name" value="Uncharacterised_16.1kDa"/>
</dbReference>
<sequence>MNDILQGRMLLSHNFDITTDIVPALSREEFTKVFQEGLIADKNIKCRPVNNPHWIVEVLFSPEEFSPQQVGKLCADALAQKRQTQGSSIPEILILGGIKTTPPTSTSPDALQLGEWGVDVVETLASKAFLQAIAWDATIAQKPADSIFKVELNKGLGARQEAG</sequence>
<gene>
    <name evidence="1" type="ORF">QI031_17765</name>
</gene>
<organism evidence="1 2">
    <name type="scientific">Halotia branconii CENA392</name>
    <dbReference type="NCBI Taxonomy" id="1539056"/>
    <lineage>
        <taxon>Bacteria</taxon>
        <taxon>Bacillati</taxon>
        <taxon>Cyanobacteriota</taxon>
        <taxon>Cyanophyceae</taxon>
        <taxon>Nostocales</taxon>
        <taxon>Nodulariaceae</taxon>
        <taxon>Halotia</taxon>
    </lineage>
</organism>
<proteinExistence type="predicted"/>
<dbReference type="RefSeq" id="WP_281480981.1">
    <property type="nucleotide sequence ID" value="NZ_CP124543.1"/>
</dbReference>
<name>A0AAJ6NN92_9CYAN</name>
<evidence type="ECO:0000313" key="1">
    <source>
        <dbReference type="EMBL" id="WGV23653.1"/>
    </source>
</evidence>
<accession>A0AAJ6NN92</accession>
<dbReference type="Pfam" id="PF10847">
    <property type="entry name" value="DUF2656"/>
    <property type="match status" value="1"/>
</dbReference>
<keyword evidence="2" id="KW-1185">Reference proteome</keyword>
<evidence type="ECO:0000313" key="2">
    <source>
        <dbReference type="Proteomes" id="UP001223520"/>
    </source>
</evidence>
<dbReference type="KEGG" id="hbq:QI031_17765"/>
<dbReference type="AlphaFoldDB" id="A0AAJ6NN92"/>
<protein>
    <submittedName>
        <fullName evidence="1">DUF2656 domain-containing protein</fullName>
    </submittedName>
</protein>
<dbReference type="EMBL" id="CP124543">
    <property type="protein sequence ID" value="WGV23653.1"/>
    <property type="molecule type" value="Genomic_DNA"/>
</dbReference>